<comment type="caution">
    <text evidence="2">The sequence shown here is derived from an EMBL/GenBank/DDBJ whole genome shotgun (WGS) entry which is preliminary data.</text>
</comment>
<dbReference type="EMBL" id="JASVDS010000004">
    <property type="protein sequence ID" value="MDL5033555.1"/>
    <property type="molecule type" value="Genomic_DNA"/>
</dbReference>
<dbReference type="Gene3D" id="3.40.190.10">
    <property type="entry name" value="Periplasmic binding protein-like II"/>
    <property type="match status" value="1"/>
</dbReference>
<reference evidence="2 3" key="1">
    <citation type="submission" date="2023-06" db="EMBL/GenBank/DDBJ databases">
        <title>Pelomonas sp. APW6 16S ribosomal RNA gene genome sequencing and assembly.</title>
        <authorList>
            <person name="Woo H."/>
        </authorList>
    </citation>
    <scope>NUCLEOTIDE SEQUENCE [LARGE SCALE GENOMIC DNA]</scope>
    <source>
        <strain evidence="2 3">APW6</strain>
    </source>
</reference>
<dbReference type="Gene3D" id="3.30.70.260">
    <property type="match status" value="1"/>
</dbReference>
<dbReference type="Proteomes" id="UP001238603">
    <property type="component" value="Unassembled WGS sequence"/>
</dbReference>
<evidence type="ECO:0000259" key="1">
    <source>
        <dbReference type="Pfam" id="PF00800"/>
    </source>
</evidence>
<feature type="domain" description="Prephenate dehydratase" evidence="1">
    <location>
        <begin position="20"/>
        <end position="77"/>
    </location>
</feature>
<accession>A0ABT7LPA8</accession>
<dbReference type="RefSeq" id="WP_285983625.1">
    <property type="nucleotide sequence ID" value="NZ_JASVDS010000004.1"/>
</dbReference>
<dbReference type="InterPro" id="IPR001086">
    <property type="entry name" value="Preph_deHydtase"/>
</dbReference>
<evidence type="ECO:0000313" key="2">
    <source>
        <dbReference type="EMBL" id="MDL5033555.1"/>
    </source>
</evidence>
<dbReference type="SUPFAM" id="SSF53850">
    <property type="entry name" value="Periplasmic binding protein-like II"/>
    <property type="match status" value="1"/>
</dbReference>
<name>A0ABT7LPA8_9BURK</name>
<proteinExistence type="predicted"/>
<dbReference type="SUPFAM" id="SSF55021">
    <property type="entry name" value="ACT-like"/>
    <property type="match status" value="1"/>
</dbReference>
<gene>
    <name evidence="2" type="ORF">QRD43_16695</name>
</gene>
<sequence>MACPPESVTPGLVPPLFGAGTVLRRLGSLDAVHAAVAAGDCALGLLPLECSEAGPVNRSHDLLYAGAVQVVGEQVLTTAPGARRIRGGIIAPWDRPPLGRPDRLMLAALLPQRTGTLVDFLAPFARRGLSIAHWSARPARIDGWHYRFHFTVTASPVCPVAQEAVSEASAAALELRLLGCLQGADAAA</sequence>
<keyword evidence="3" id="KW-1185">Reference proteome</keyword>
<evidence type="ECO:0000313" key="3">
    <source>
        <dbReference type="Proteomes" id="UP001238603"/>
    </source>
</evidence>
<protein>
    <submittedName>
        <fullName evidence="2">Prephenate dehydratase domain-containing protein</fullName>
    </submittedName>
</protein>
<dbReference type="InterPro" id="IPR045865">
    <property type="entry name" value="ACT-like_dom_sf"/>
</dbReference>
<dbReference type="Pfam" id="PF00800">
    <property type="entry name" value="PDT"/>
    <property type="match status" value="1"/>
</dbReference>
<organism evidence="2 3">
    <name type="scientific">Roseateles subflavus</name>
    <dbReference type="NCBI Taxonomy" id="3053353"/>
    <lineage>
        <taxon>Bacteria</taxon>
        <taxon>Pseudomonadati</taxon>
        <taxon>Pseudomonadota</taxon>
        <taxon>Betaproteobacteria</taxon>
        <taxon>Burkholderiales</taxon>
        <taxon>Sphaerotilaceae</taxon>
        <taxon>Roseateles</taxon>
    </lineage>
</organism>